<keyword evidence="8 16" id="KW-0408">Iron</keyword>
<evidence type="ECO:0000256" key="13">
    <source>
        <dbReference type="ARBA" id="ARBA00057103"/>
    </source>
</evidence>
<comment type="function">
    <text evidence="13">Involved in the biosynthesis of jasmonic acid, a growth regulator that is implicated also as a signaling molecule in plant defense. Converts 13-hydroperoxylinolenic acid to 12,13-epoxylinolenic acid.</text>
</comment>
<keyword evidence="3" id="KW-0444">Lipid biosynthesis</keyword>
<keyword evidence="10" id="KW-0275">Fatty acid biosynthesis</keyword>
<dbReference type="GO" id="GO:0004497">
    <property type="term" value="F:monooxygenase activity"/>
    <property type="evidence" value="ECO:0000318"/>
    <property type="project" value="GO_Central"/>
</dbReference>
<dbReference type="Gramene" id="HORVU.MOREX.r3.6HG0542940.1">
    <property type="protein sequence ID" value="HORVU.MOREX.r3.6HG0542940.1.CDS1"/>
    <property type="gene ID" value="HORVU.MOREX.r3.6HG0542940"/>
</dbReference>
<dbReference type="FunFam" id="1.10.630.10:FF:000024">
    <property type="entry name" value="Allene oxide synthase, chloroplastic"/>
    <property type="match status" value="1"/>
</dbReference>
<comment type="similarity">
    <text evidence="2">Belongs to the cytochrome P450 family.</text>
</comment>
<evidence type="ECO:0000256" key="5">
    <source>
        <dbReference type="ARBA" id="ARBA00022723"/>
    </source>
</evidence>
<dbReference type="Gene3D" id="1.10.630.10">
    <property type="entry name" value="Cytochrome P450"/>
    <property type="match status" value="1"/>
</dbReference>
<evidence type="ECO:0000256" key="9">
    <source>
        <dbReference type="ARBA" id="ARBA00023098"/>
    </source>
</evidence>
<comment type="pathway">
    <text evidence="12">Plant hormone biosynthesis.</text>
</comment>
<dbReference type="GeneID" id="123402023"/>
<evidence type="ECO:0000256" key="8">
    <source>
        <dbReference type="ARBA" id="ARBA00023004"/>
    </source>
</evidence>
<dbReference type="InterPro" id="IPR002403">
    <property type="entry name" value="Cyt_P450_E_grp-IV"/>
</dbReference>
<dbReference type="GO" id="GO:0031408">
    <property type="term" value="P:oxylipin biosynthetic process"/>
    <property type="evidence" value="ECO:0007669"/>
    <property type="project" value="UniProtKB-KW"/>
</dbReference>
<dbReference type="AlphaFoldDB" id="A0A8I6YFW1"/>
<evidence type="ECO:0000256" key="6">
    <source>
        <dbReference type="ARBA" id="ARBA00022767"/>
    </source>
</evidence>
<dbReference type="KEGG" id="hvg:123402023"/>
<dbReference type="PRINTS" id="PR00465">
    <property type="entry name" value="EP450IV"/>
</dbReference>
<evidence type="ECO:0000256" key="12">
    <source>
        <dbReference type="ARBA" id="ARBA00029441"/>
    </source>
</evidence>
<evidence type="ECO:0000256" key="4">
    <source>
        <dbReference type="ARBA" id="ARBA00022617"/>
    </source>
</evidence>
<keyword evidence="4 16" id="KW-0349">Heme</keyword>
<evidence type="ECO:0000313" key="19">
    <source>
        <dbReference type="Proteomes" id="UP000011116"/>
    </source>
</evidence>
<protein>
    <recommendedName>
        <fullName evidence="15">hydroperoxide dehydratase</fullName>
        <ecNumber evidence="15">4.2.1.92</ecNumber>
    </recommendedName>
</protein>
<dbReference type="GO" id="GO:0009978">
    <property type="term" value="F:allene oxide synthase activity"/>
    <property type="evidence" value="ECO:0007669"/>
    <property type="project" value="UniProtKB-EC"/>
</dbReference>
<keyword evidence="5 16" id="KW-0479">Metal-binding</keyword>
<evidence type="ECO:0000256" key="7">
    <source>
        <dbReference type="ARBA" id="ARBA00022832"/>
    </source>
</evidence>
<evidence type="ECO:0000256" key="14">
    <source>
        <dbReference type="ARBA" id="ARBA00060657"/>
    </source>
</evidence>
<reference evidence="18" key="2">
    <citation type="submission" date="2020-10" db="EMBL/GenBank/DDBJ databases">
        <authorList>
            <person name="Scholz U."/>
            <person name="Mascher M."/>
            <person name="Fiebig A."/>
        </authorList>
    </citation>
    <scope>NUCLEOTIDE SEQUENCE [LARGE SCALE GENOMIC DNA]</scope>
    <source>
        <strain evidence="18">cv. Morex</strain>
    </source>
</reference>
<dbReference type="GO" id="GO:0006633">
    <property type="term" value="P:fatty acid biosynthetic process"/>
    <property type="evidence" value="ECO:0007669"/>
    <property type="project" value="UniProtKB-KW"/>
</dbReference>
<proteinExistence type="inferred from homology"/>
<evidence type="ECO:0000256" key="17">
    <source>
        <dbReference type="SAM" id="Phobius"/>
    </source>
</evidence>
<gene>
    <name evidence="18" type="primary">LOC123402023</name>
</gene>
<accession>A0A8I6YFW1</accession>
<keyword evidence="19" id="KW-1185">Reference proteome</keyword>
<dbReference type="InterPro" id="IPR001128">
    <property type="entry name" value="Cyt_P450"/>
</dbReference>
<dbReference type="Pfam" id="PF00067">
    <property type="entry name" value="p450"/>
    <property type="match status" value="1"/>
</dbReference>
<dbReference type="GO" id="GO:0016705">
    <property type="term" value="F:oxidoreductase activity, acting on paired donors, with incorporation or reduction of molecular oxygen"/>
    <property type="evidence" value="ECO:0007669"/>
    <property type="project" value="InterPro"/>
</dbReference>
<reference evidence="18" key="3">
    <citation type="submission" date="2022-01" db="UniProtKB">
        <authorList>
            <consortium name="EnsemblPlants"/>
        </authorList>
    </citation>
    <scope>IDENTIFICATION</scope>
    <source>
        <strain evidence="18">subsp. vulgare</strain>
    </source>
</reference>
<organism evidence="18 19">
    <name type="scientific">Hordeum vulgare subsp. vulgare</name>
    <name type="common">Domesticated barley</name>
    <dbReference type="NCBI Taxonomy" id="112509"/>
    <lineage>
        <taxon>Eukaryota</taxon>
        <taxon>Viridiplantae</taxon>
        <taxon>Streptophyta</taxon>
        <taxon>Embryophyta</taxon>
        <taxon>Tracheophyta</taxon>
        <taxon>Spermatophyta</taxon>
        <taxon>Magnoliopsida</taxon>
        <taxon>Liliopsida</taxon>
        <taxon>Poales</taxon>
        <taxon>Poaceae</taxon>
        <taxon>BOP clade</taxon>
        <taxon>Pooideae</taxon>
        <taxon>Triticodae</taxon>
        <taxon>Triticeae</taxon>
        <taxon>Hordeinae</taxon>
        <taxon>Hordeum</taxon>
    </lineage>
</organism>
<dbReference type="Gramene" id="HORVU.MOREX.r2.6HG0451570.1">
    <property type="protein sequence ID" value="HORVU.MOREX.r2.6HG0451570.1.CDS.1"/>
    <property type="gene ID" value="HORVU.MOREX.r2.6HG0451570"/>
</dbReference>
<dbReference type="RefSeq" id="XP_044951813.1">
    <property type="nucleotide sequence ID" value="XM_045095878.1"/>
</dbReference>
<name>A0A8I6YFW1_HORVV</name>
<keyword evidence="9" id="KW-0443">Lipid metabolism</keyword>
<dbReference type="InterPro" id="IPR036396">
    <property type="entry name" value="Cyt_P450_sf"/>
</dbReference>
<dbReference type="GO" id="GO:0005506">
    <property type="term" value="F:iron ion binding"/>
    <property type="evidence" value="ECO:0007669"/>
    <property type="project" value="InterPro"/>
</dbReference>
<comment type="cofactor">
    <cofactor evidence="16">
        <name>heme</name>
        <dbReference type="ChEBI" id="CHEBI:30413"/>
    </cofactor>
</comment>
<keyword evidence="17" id="KW-0812">Transmembrane</keyword>
<evidence type="ECO:0000313" key="18">
    <source>
        <dbReference type="EnsemblPlants" id="HORVU.MOREX.r3.6HG0542940.1.CDS1"/>
    </source>
</evidence>
<dbReference type="Proteomes" id="UP000011116">
    <property type="component" value="Chromosome 6H"/>
</dbReference>
<dbReference type="OrthoDB" id="2789670at2759"/>
<dbReference type="PANTHER" id="PTHR24286">
    <property type="entry name" value="CYTOCHROME P450 26"/>
    <property type="match status" value="1"/>
</dbReference>
<keyword evidence="6" id="KW-0925">Oxylipin biosynthesis</keyword>
<dbReference type="CDD" id="cd11071">
    <property type="entry name" value="CYP74"/>
    <property type="match status" value="1"/>
</dbReference>
<comment type="pathway">
    <text evidence="14">Lipid metabolism; oxylipin biosynthesis.</text>
</comment>
<evidence type="ECO:0000256" key="16">
    <source>
        <dbReference type="PIRSR" id="PIRSR602403-1"/>
    </source>
</evidence>
<evidence type="ECO:0000256" key="1">
    <source>
        <dbReference type="ARBA" id="ARBA00004972"/>
    </source>
</evidence>
<sequence>MTISLYTVLTSPSRRRQPLALPPREPHLLSSLYSTEKLRYPARASHHRIFGASVRPCVPAMLPSFSPAVTAAAMAPPPPKPIPGGYGAPVLGPLRDRLDYFWFQGPEEFFRRRAAQHRSTVFRANIPPTFPFFVGINPRVIAIVDTAAFTALFDPELVDKRDCLIGPYNPSDSFTGGTRVGVYLDTEEPEHERTKAFAMDLLRRSSRVWAPEFLEGVDGMLADIESDLAAGKEGGASFLVPLQRCIFRFLCRSVASADPAAEGLVDRYGLFILDVWLGLQLLPTQKVGAIPQPLEELLLHSFPFPSILAKPGYDLLYRFVAKHGAESVAVGVNDHGMSEKDAINNILFLLGFNAFGGFSVFLPFLILQIGKDAALRARLRDEVRAALDQHDGEVGFASVKGMPLVRSTVYEVLRMNPPVPLQFGRARRDFVLRSHGGEGFSVAGGEMLCGYQPLAMRDPEVFERPEEFVADRFVGAGGEALLRYVYWSNGPETGEPALGNKQCAAKDVVIATACMLVAELFRRYDDFECTGTAFTSLKKRPQPQPSS</sequence>
<feature type="transmembrane region" description="Helical" evidence="17">
    <location>
        <begin position="346"/>
        <end position="370"/>
    </location>
</feature>
<dbReference type="SUPFAM" id="SSF48264">
    <property type="entry name" value="Cytochrome P450"/>
    <property type="match status" value="1"/>
</dbReference>
<keyword evidence="11" id="KW-0456">Lyase</keyword>
<dbReference type="GO" id="GO:0020037">
    <property type="term" value="F:heme binding"/>
    <property type="evidence" value="ECO:0007669"/>
    <property type="project" value="InterPro"/>
</dbReference>
<evidence type="ECO:0000256" key="11">
    <source>
        <dbReference type="ARBA" id="ARBA00023239"/>
    </source>
</evidence>
<evidence type="ECO:0000256" key="15">
    <source>
        <dbReference type="ARBA" id="ARBA00067081"/>
    </source>
</evidence>
<evidence type="ECO:0000256" key="10">
    <source>
        <dbReference type="ARBA" id="ARBA00023160"/>
    </source>
</evidence>
<feature type="binding site" description="axial binding residue" evidence="16">
    <location>
        <position position="503"/>
    </location>
    <ligand>
        <name>heme</name>
        <dbReference type="ChEBI" id="CHEBI:30413"/>
    </ligand>
    <ligandPart>
        <name>Fe</name>
        <dbReference type="ChEBI" id="CHEBI:18248"/>
    </ligandPart>
</feature>
<comment type="pathway">
    <text evidence="1">Hormone biosynthesis.</text>
</comment>
<dbReference type="SMR" id="A0A8I6YFW1"/>
<dbReference type="EC" id="4.2.1.92" evidence="15"/>
<keyword evidence="7" id="KW-0276">Fatty acid metabolism</keyword>
<evidence type="ECO:0000256" key="2">
    <source>
        <dbReference type="ARBA" id="ARBA00010617"/>
    </source>
</evidence>
<dbReference type="PANTHER" id="PTHR24286:SF49">
    <property type="entry name" value="INACTIVE LINOLENATE HYDROPEROXIDE LYASE-RELATED"/>
    <property type="match status" value="1"/>
</dbReference>
<reference evidence="19" key="1">
    <citation type="journal article" date="2012" name="Nature">
        <title>A physical, genetic and functional sequence assembly of the barley genome.</title>
        <authorList>
            <consortium name="The International Barley Genome Sequencing Consortium"/>
            <person name="Mayer K.F."/>
            <person name="Waugh R."/>
            <person name="Brown J.W."/>
            <person name="Schulman A."/>
            <person name="Langridge P."/>
            <person name="Platzer M."/>
            <person name="Fincher G.B."/>
            <person name="Muehlbauer G.J."/>
            <person name="Sato K."/>
            <person name="Close T.J."/>
            <person name="Wise R.P."/>
            <person name="Stein N."/>
        </authorList>
    </citation>
    <scope>NUCLEOTIDE SEQUENCE [LARGE SCALE GENOMIC DNA]</scope>
    <source>
        <strain evidence="19">cv. Morex</strain>
    </source>
</reference>
<keyword evidence="17" id="KW-1133">Transmembrane helix</keyword>
<keyword evidence="17" id="KW-0472">Membrane</keyword>
<evidence type="ECO:0000256" key="3">
    <source>
        <dbReference type="ARBA" id="ARBA00022516"/>
    </source>
</evidence>
<dbReference type="EnsemblPlants" id="HORVU.MOREX.r3.6HG0542940.1">
    <property type="protein sequence ID" value="HORVU.MOREX.r3.6HG0542940.1.CDS1"/>
    <property type="gene ID" value="HORVU.MOREX.r3.6HG0542940"/>
</dbReference>